<protein>
    <submittedName>
        <fullName evidence="1">Uncharacterized protein</fullName>
    </submittedName>
</protein>
<name>A0ACB8UP49_9EURO</name>
<comment type="caution">
    <text evidence="1">The sequence shown here is derived from an EMBL/GenBank/DDBJ whole genome shotgun (WGS) entry which is preliminary data.</text>
</comment>
<evidence type="ECO:0000313" key="1">
    <source>
        <dbReference type="EMBL" id="KAI2382421.1"/>
    </source>
</evidence>
<gene>
    <name evidence="1" type="ORF">LOY88_006042</name>
</gene>
<proteinExistence type="predicted"/>
<accession>A0ACB8UP49</accession>
<reference evidence="1" key="1">
    <citation type="journal article" date="2022" name="bioRxiv">
        <title>Population genetic analysis of Ophidiomyces ophidiicola, the causative agent of snake fungal disease, indicates recent introductions to the USA.</title>
        <authorList>
            <person name="Ladner J.T."/>
            <person name="Palmer J.M."/>
            <person name="Ettinger C.L."/>
            <person name="Stajich J.E."/>
            <person name="Farrell T.M."/>
            <person name="Glorioso B.M."/>
            <person name="Lawson B."/>
            <person name="Price S.J."/>
            <person name="Stengle A.G."/>
            <person name="Grear D.A."/>
            <person name="Lorch J.M."/>
        </authorList>
    </citation>
    <scope>NUCLEOTIDE SEQUENCE</scope>
    <source>
        <strain evidence="1">NWHC 24266-5</strain>
    </source>
</reference>
<organism evidence="1">
    <name type="scientific">Ophidiomyces ophidiicola</name>
    <dbReference type="NCBI Taxonomy" id="1387563"/>
    <lineage>
        <taxon>Eukaryota</taxon>
        <taxon>Fungi</taxon>
        <taxon>Dikarya</taxon>
        <taxon>Ascomycota</taxon>
        <taxon>Pezizomycotina</taxon>
        <taxon>Eurotiomycetes</taxon>
        <taxon>Eurotiomycetidae</taxon>
        <taxon>Onygenales</taxon>
        <taxon>Onygenaceae</taxon>
        <taxon>Ophidiomyces</taxon>
    </lineage>
</organism>
<dbReference type="EMBL" id="JALBCA010000125">
    <property type="protein sequence ID" value="KAI2382421.1"/>
    <property type="molecule type" value="Genomic_DNA"/>
</dbReference>
<sequence>MSKIVCVIGATGNQGGSVVRRFLSEPGYRVRALTRNPKSPAAEKLADQGAKLVKVDLDDVNTLTAAFAGANIIFSVTNYWEPFFRPDCRQRAEQKGVSCRKYAYDVEYQQGKNIADAAATVVDTLDENGFIASTLSHAGRCSKRIFEELYHFDAKADVFPHYVEEKHPLLAQKMSCVQTGFFNSSYKLVPESYFRKMPDGSFKMSFATAPKALIPHLAVNADLGNFVFAVCKMPPGKSYIAAGTFCSWQEYMRIWSRVTGVASSYEQVTVEQMKEASPDKEFGREVGDMFAYSSDPGYDGGDKSLLRADDLRAVSPSVILVLADAVANQTLFIKAGIDCPMTTLEEWMKKEDWSSVLAA</sequence>